<dbReference type="InterPro" id="IPR040441">
    <property type="entry name" value="CFA20/CFAP20DC"/>
</dbReference>
<sequence length="718" mass="78222">MLLFKNGYQGGVSFDVLDVKSPDHWKLSKVEKVYERESKGYILATKGHGAAGIPKDPAKQFAHLVQPYLIFQIWVPLAAPLTLEMSIADVHGHRHKFLLSAAYRALQITPLHVSIPLSEDLPRNTWLNLVIDCASLITETVRGSSYRTLDSIAVAGGFKLRRVFTVREKPFEVDQYGEFTEPIPRSHQYPPGVEFASHLICLSRSSSEPPPSIKRQQNEPTFQDSKSHIAFGRKAPALSPLTKTSPDRFPAPNRHASISNIKTNLGQANHSHDHDDHYQKQKQQQQQQQQHPPSRSMSRTSIQSRQPPAQSTSAHIPMKPAPSKEPVGSAPKIRHPKANTASTSASTRQTKSFTHEIMITSEPTGQIPEASATSPQIALPSFSAYNPSVYTDDVEFVPPDELHADSDVDNGALAFPVHNTSTSTISRPISASASAQSNRAPKSQIPRTKRASPKTASPQISSAQTASPRSKSSSDPSFFGEHGTKPEPTQRPLTEEAEVFKPSEKTSDLKDILDVLDTIIQEDYGVPSEADHVINDGVPSGADQVINDGVPSEADHVINDGVPSGADQVINDGVLSEADHVINDGVPSEADHVINDVVARAAESQRAESRPSAAASTHDGRLVAQSVEVWQHLASEEHKRPLTAELKASQSLVHSHKMVSNGTMGVESHPATAAAQLVDEQGRALFEQDDDGAEEIELVYDPVRKVYTDSYGSVYEIV</sequence>
<gene>
    <name evidence="3" type="ORF">SeLEV6574_g01197</name>
    <name evidence="4" type="ORF">SeMB42_g01476</name>
</gene>
<comment type="caution">
    <text evidence="4">The sequence shown here is derived from an EMBL/GenBank/DDBJ whole genome shotgun (WGS) entry which is preliminary data.</text>
</comment>
<evidence type="ECO:0000313" key="5">
    <source>
        <dbReference type="Proteomes" id="UP000317494"/>
    </source>
</evidence>
<feature type="compositionally biased region" description="Polar residues" evidence="1">
    <location>
        <begin position="291"/>
        <end position="314"/>
    </location>
</feature>
<keyword evidence="5" id="KW-1185">Reference proteome</keyword>
<evidence type="ECO:0000256" key="1">
    <source>
        <dbReference type="SAM" id="MobiDB-lite"/>
    </source>
</evidence>
<evidence type="ECO:0000259" key="2">
    <source>
        <dbReference type="Pfam" id="PF05018"/>
    </source>
</evidence>
<feature type="compositionally biased region" description="Low complexity" evidence="1">
    <location>
        <begin position="281"/>
        <end position="290"/>
    </location>
</feature>
<organism evidence="4 5">
    <name type="scientific">Synchytrium endobioticum</name>
    <dbReference type="NCBI Taxonomy" id="286115"/>
    <lineage>
        <taxon>Eukaryota</taxon>
        <taxon>Fungi</taxon>
        <taxon>Fungi incertae sedis</taxon>
        <taxon>Chytridiomycota</taxon>
        <taxon>Chytridiomycota incertae sedis</taxon>
        <taxon>Chytridiomycetes</taxon>
        <taxon>Synchytriales</taxon>
        <taxon>Synchytriaceae</taxon>
        <taxon>Synchytrium</taxon>
    </lineage>
</organism>
<feature type="compositionally biased region" description="Polar residues" evidence="1">
    <location>
        <begin position="454"/>
        <end position="466"/>
    </location>
</feature>
<dbReference type="EMBL" id="QEAM01000025">
    <property type="protein sequence ID" value="TPX49930.1"/>
    <property type="molecule type" value="Genomic_DNA"/>
</dbReference>
<dbReference type="PANTHER" id="PTHR12458">
    <property type="entry name" value="ORF PROTEIN"/>
    <property type="match status" value="1"/>
</dbReference>
<dbReference type="InterPro" id="IPR007714">
    <property type="entry name" value="CFA20_dom"/>
</dbReference>
<dbReference type="Proteomes" id="UP000317494">
    <property type="component" value="Unassembled WGS sequence"/>
</dbReference>
<evidence type="ECO:0000313" key="4">
    <source>
        <dbReference type="EMBL" id="TPX52359.1"/>
    </source>
</evidence>
<feature type="domain" description="CFA20" evidence="2">
    <location>
        <begin position="18"/>
        <end position="167"/>
    </location>
</feature>
<dbReference type="Proteomes" id="UP000320475">
    <property type="component" value="Unassembled WGS sequence"/>
</dbReference>
<feature type="compositionally biased region" description="Basic and acidic residues" evidence="1">
    <location>
        <begin position="270"/>
        <end position="279"/>
    </location>
</feature>
<dbReference type="AlphaFoldDB" id="A0A507DKY2"/>
<accession>A0A507DKY2</accession>
<dbReference type="STRING" id="286115.A0A507DKY2"/>
<name>A0A507DKY2_9FUNG</name>
<dbReference type="VEuPathDB" id="FungiDB:SeMB42_g01476"/>
<evidence type="ECO:0000313" key="3">
    <source>
        <dbReference type="EMBL" id="TPX49930.1"/>
    </source>
</evidence>
<feature type="compositionally biased region" description="Polar residues" evidence="1">
    <location>
        <begin position="256"/>
        <end position="269"/>
    </location>
</feature>
<protein>
    <recommendedName>
        <fullName evidence="2">CFA20 domain-containing protein</fullName>
    </recommendedName>
</protein>
<feature type="compositionally biased region" description="Polar residues" evidence="1">
    <location>
        <begin position="422"/>
        <end position="441"/>
    </location>
</feature>
<feature type="region of interest" description="Disordered" evidence="1">
    <location>
        <begin position="422"/>
        <end position="505"/>
    </location>
</feature>
<feature type="region of interest" description="Disordered" evidence="1">
    <location>
        <begin position="206"/>
        <end position="225"/>
    </location>
</feature>
<feature type="compositionally biased region" description="Polar residues" evidence="1">
    <location>
        <begin position="214"/>
        <end position="224"/>
    </location>
</feature>
<dbReference type="Pfam" id="PF05018">
    <property type="entry name" value="CFA20_dom"/>
    <property type="match status" value="1"/>
</dbReference>
<proteinExistence type="predicted"/>
<dbReference type="EMBL" id="QEAN01000038">
    <property type="protein sequence ID" value="TPX52359.1"/>
    <property type="molecule type" value="Genomic_DNA"/>
</dbReference>
<dbReference type="OrthoDB" id="10261083at2759"/>
<feature type="compositionally biased region" description="Low complexity" evidence="1">
    <location>
        <begin position="467"/>
        <end position="477"/>
    </location>
</feature>
<feature type="compositionally biased region" description="Polar residues" evidence="1">
    <location>
        <begin position="339"/>
        <end position="351"/>
    </location>
</feature>
<reference evidence="5 6" key="1">
    <citation type="journal article" date="2019" name="Sci. Rep.">
        <title>Comparative genomics of chytrid fungi reveal insights into the obligate biotrophic and pathogenic lifestyle of Synchytrium endobioticum.</title>
        <authorList>
            <person name="van de Vossenberg B.T.L.H."/>
            <person name="Warris S."/>
            <person name="Nguyen H.D.T."/>
            <person name="van Gent-Pelzer M.P.E."/>
            <person name="Joly D.L."/>
            <person name="van de Geest H.C."/>
            <person name="Bonants P.J.M."/>
            <person name="Smith D.S."/>
            <person name="Levesque C.A."/>
            <person name="van der Lee T.A.J."/>
        </authorList>
    </citation>
    <scope>NUCLEOTIDE SEQUENCE [LARGE SCALE GENOMIC DNA]</scope>
    <source>
        <strain evidence="3 6">LEV6574</strain>
        <strain evidence="4 5">MB42</strain>
    </source>
</reference>
<evidence type="ECO:0000313" key="6">
    <source>
        <dbReference type="Proteomes" id="UP000320475"/>
    </source>
</evidence>
<feature type="region of interest" description="Disordered" evidence="1">
    <location>
        <begin position="233"/>
        <end position="351"/>
    </location>
</feature>